<keyword evidence="8" id="KW-1185">Reference proteome</keyword>
<dbReference type="STRING" id="383372.Rcas_2745"/>
<feature type="domain" description="Glycosyl transferase family 1" evidence="5">
    <location>
        <begin position="1050"/>
        <end position="1196"/>
    </location>
</feature>
<dbReference type="eggNOG" id="COG0438">
    <property type="taxonomic scope" value="Bacteria"/>
</dbReference>
<evidence type="ECO:0000313" key="7">
    <source>
        <dbReference type="EMBL" id="ABU58816.1"/>
    </source>
</evidence>
<dbReference type="AlphaFoldDB" id="A7NMP5"/>
<dbReference type="InterPro" id="IPR001296">
    <property type="entry name" value="Glyco_trans_1"/>
</dbReference>
<evidence type="ECO:0000256" key="4">
    <source>
        <dbReference type="ARBA" id="ARBA00022679"/>
    </source>
</evidence>
<dbReference type="Gene3D" id="3.90.550.10">
    <property type="entry name" value="Spore Coat Polysaccharide Biosynthesis Protein SpsA, Chain A"/>
    <property type="match status" value="1"/>
</dbReference>
<evidence type="ECO:0000259" key="5">
    <source>
        <dbReference type="Pfam" id="PF00534"/>
    </source>
</evidence>
<dbReference type="CDD" id="cd03801">
    <property type="entry name" value="GT4_PimA-like"/>
    <property type="match status" value="2"/>
</dbReference>
<accession>A7NMP5</accession>
<dbReference type="CAZy" id="GT2">
    <property type="family name" value="Glycosyltransferase Family 2"/>
</dbReference>
<dbReference type="HOGENOM" id="CLU_006778_0_0_0"/>
<proteinExistence type="inferred from homology"/>
<evidence type="ECO:0000256" key="3">
    <source>
        <dbReference type="ARBA" id="ARBA00022676"/>
    </source>
</evidence>
<evidence type="ECO:0000313" key="8">
    <source>
        <dbReference type="Proteomes" id="UP000000263"/>
    </source>
</evidence>
<dbReference type="Gene3D" id="3.40.50.2000">
    <property type="entry name" value="Glycogen Phosphorylase B"/>
    <property type="match status" value="3"/>
</dbReference>
<dbReference type="CDD" id="cd04186">
    <property type="entry name" value="GT_2_like_c"/>
    <property type="match status" value="1"/>
</dbReference>
<dbReference type="RefSeq" id="WP_012121240.1">
    <property type="nucleotide sequence ID" value="NC_009767.1"/>
</dbReference>
<dbReference type="Proteomes" id="UP000000263">
    <property type="component" value="Chromosome"/>
</dbReference>
<dbReference type="Pfam" id="PF00534">
    <property type="entry name" value="Glycos_transf_1"/>
    <property type="match status" value="1"/>
</dbReference>
<dbReference type="CAZy" id="GT4">
    <property type="family name" value="Glycosyltransferase Family 4"/>
</dbReference>
<dbReference type="PANTHER" id="PTHR43179">
    <property type="entry name" value="RHAMNOSYLTRANSFERASE WBBL"/>
    <property type="match status" value="1"/>
</dbReference>
<dbReference type="Pfam" id="PF13692">
    <property type="entry name" value="Glyco_trans_1_4"/>
    <property type="match status" value="1"/>
</dbReference>
<feature type="domain" description="Glycosyltransferase 2-like" evidence="6">
    <location>
        <begin position="5"/>
        <end position="178"/>
    </location>
</feature>
<comment type="similarity">
    <text evidence="2">Belongs to the glycosyltransferase 2 family.</text>
</comment>
<dbReference type="OrthoDB" id="134776at2"/>
<dbReference type="eggNOG" id="COG1216">
    <property type="taxonomic scope" value="Bacteria"/>
</dbReference>
<dbReference type="SUPFAM" id="SSF53756">
    <property type="entry name" value="UDP-Glycosyltransferase/glycogen phosphorylase"/>
    <property type="match status" value="2"/>
</dbReference>
<gene>
    <name evidence="7" type="ordered locus">Rcas_2745</name>
</gene>
<evidence type="ECO:0000256" key="2">
    <source>
        <dbReference type="ARBA" id="ARBA00006739"/>
    </source>
</evidence>
<dbReference type="InterPro" id="IPR001173">
    <property type="entry name" value="Glyco_trans_2-like"/>
</dbReference>
<dbReference type="KEGG" id="rca:Rcas_2745"/>
<keyword evidence="3" id="KW-0328">Glycosyltransferase</keyword>
<dbReference type="GO" id="GO:0016757">
    <property type="term" value="F:glycosyltransferase activity"/>
    <property type="evidence" value="ECO:0007669"/>
    <property type="project" value="UniProtKB-KW"/>
</dbReference>
<evidence type="ECO:0000259" key="6">
    <source>
        <dbReference type="Pfam" id="PF00535"/>
    </source>
</evidence>
<dbReference type="InterPro" id="IPR029044">
    <property type="entry name" value="Nucleotide-diphossugar_trans"/>
</dbReference>
<name>A7NMP5_ROSCS</name>
<sequence length="1267" mass="141865">MSSAVIVLTWNGGAEAIACLQRVRQLNPAPDMVLVVDNDSRDGTPEQIAALFPDITLIRNAQNLGYAGGMNIGIRALLAHESPPDIIVLLNQDTLVDREWLGAITAPFCDPEIGAVGCKIRYPDGTIQHAGLTLDWPLAFSRHVGRYEPDRGQYDAPRDVEFVTFAAVALRRQALERIGLFDEGYRPAYFEDVDLCARLRRAGYRIRYEPRATLTHRESTSQRDDLVRSAIAHQGRLRFVLKMYPFEAITGAFAEAEQAFLVQHSNPPECRALRWAYDRTLAEMTEILHARRNCDPDMPSDTLMTLRALLLDLRHTLDTRLLQRLRARAEEISDLVTDYIDSLAVRYTLLSQPPTRLDWSESFLIDLKVENSGFAPWRGIGDHPVRLGYQWIDQAGTRHAGRHRSAIPQSVHPGESIRLALRIDPPPAPGMWRLQIELVREYIDYFSTYGIQPLFLNIEYVLEPAPRAVILSFAIAAHDAVGSNILAQVQALRQTGYRVLILAEYADERLPTDTLLATVTTRRNLLHEHPAVLEHMRRAAVIIAHYPLYYDLVELIRSAGDSVVILDYHGITPPEIWGIETVYYYSRMVRGITMLSLAQYADYAIGHSFLTCAELIATGVIDPERIEQIPCPIAAHPTLAGPPAPEIVEQFGLRHQHVLLYVGRIARSKRIHMLVQALPIILSRHSRTMLVLVGDYRPSIYRQYAYEIEAHARALGVDAHVRLTGQVDDETLEQLYRACAMFVTASLHEGFCMPVAEAMARGRPVVATRVAALPETVGDAGLLFDPDNTADLAAHVCRLLDDLPPLEEASDPLAVLRLAPATEEDFARLHERKIGIVTPRYGVDVLGGAESGIRGWAEQLAARGYTVEALTTTTIDMVNWGDHTSPGVEHLNGVTIRRFHTSSVDNRPFHALRLKVDRGERPRFCEEERFMESNLRSADLERFIAEHAAEYACFLVTPYLFGTSYWAIQRAPDRSILIPCLHDEPLARLSIVRRMLEQAAALFFNSEEESDFALCALGVVNPYRTCLGFGFPDQPERGDPLRFRQRTGITGPMLLYAGRLEPGKNVPLLIEYFMRYKAERPGPLTLALSGTGSIPLPSRDDIVGLGMLPRDALTDAYASAVALCQLSLNESFSLVLMESWLQSRPVIVHADCAVTRGHVERSGGGYAIGSYEEFRAAVDALLADETAGAARGERGKAYVLERYTWSRLLPRIEESIARFSRPRPLYARLAQRSIARALSFTRQRYEDDFLDLIERAVAAAQARKQEG</sequence>
<dbReference type="PANTHER" id="PTHR43179:SF12">
    <property type="entry name" value="GALACTOFURANOSYLTRANSFERASE GLFT2"/>
    <property type="match status" value="1"/>
</dbReference>
<dbReference type="EMBL" id="CP000804">
    <property type="protein sequence ID" value="ABU58816.1"/>
    <property type="molecule type" value="Genomic_DNA"/>
</dbReference>
<protein>
    <submittedName>
        <fullName evidence="7">Glycosyl transferase family 2</fullName>
    </submittedName>
</protein>
<comment type="pathway">
    <text evidence="1">Cell wall biogenesis; cell wall polysaccharide biosynthesis.</text>
</comment>
<keyword evidence="4 7" id="KW-0808">Transferase</keyword>
<dbReference type="Pfam" id="PF00535">
    <property type="entry name" value="Glycos_transf_2"/>
    <property type="match status" value="1"/>
</dbReference>
<dbReference type="SUPFAM" id="SSF53448">
    <property type="entry name" value="Nucleotide-diphospho-sugar transferases"/>
    <property type="match status" value="1"/>
</dbReference>
<organism evidence="7 8">
    <name type="scientific">Roseiflexus castenholzii (strain DSM 13941 / HLO8)</name>
    <dbReference type="NCBI Taxonomy" id="383372"/>
    <lineage>
        <taxon>Bacteria</taxon>
        <taxon>Bacillati</taxon>
        <taxon>Chloroflexota</taxon>
        <taxon>Chloroflexia</taxon>
        <taxon>Chloroflexales</taxon>
        <taxon>Roseiflexineae</taxon>
        <taxon>Roseiflexaceae</taxon>
        <taxon>Roseiflexus</taxon>
    </lineage>
</organism>
<reference evidence="7 8" key="1">
    <citation type="submission" date="2007-08" db="EMBL/GenBank/DDBJ databases">
        <title>Complete sequence of Roseiflexus castenholzii DSM 13941.</title>
        <authorList>
            <consortium name="US DOE Joint Genome Institute"/>
            <person name="Copeland A."/>
            <person name="Lucas S."/>
            <person name="Lapidus A."/>
            <person name="Barry K."/>
            <person name="Glavina del Rio T."/>
            <person name="Dalin E."/>
            <person name="Tice H."/>
            <person name="Pitluck S."/>
            <person name="Thompson L.S."/>
            <person name="Brettin T."/>
            <person name="Bruce D."/>
            <person name="Detter J.C."/>
            <person name="Han C."/>
            <person name="Tapia R."/>
            <person name="Schmutz J."/>
            <person name="Larimer F."/>
            <person name="Land M."/>
            <person name="Hauser L."/>
            <person name="Kyrpides N."/>
            <person name="Mikhailova N."/>
            <person name="Bryant D.A."/>
            <person name="Hanada S."/>
            <person name="Tsukatani Y."/>
            <person name="Richardson P."/>
        </authorList>
    </citation>
    <scope>NUCLEOTIDE SEQUENCE [LARGE SCALE GENOMIC DNA]</scope>
    <source>
        <strain evidence="8">DSM 13941 / HLO8</strain>
    </source>
</reference>
<evidence type="ECO:0000256" key="1">
    <source>
        <dbReference type="ARBA" id="ARBA00004776"/>
    </source>
</evidence>